<reference evidence="1 2" key="1">
    <citation type="submission" date="2023-06" db="EMBL/GenBank/DDBJ databases">
        <title>Cellulomonas sp. MW4 Whole genome sequence.</title>
        <authorList>
            <person name="Park S."/>
        </authorList>
    </citation>
    <scope>NUCLEOTIDE SEQUENCE [LARGE SCALE GENOMIC DNA]</scope>
    <source>
        <strain evidence="1 2">MW4</strain>
    </source>
</reference>
<dbReference type="Proteomes" id="UP001529338">
    <property type="component" value="Unassembled WGS sequence"/>
</dbReference>
<sequence length="96" mass="10302">MDELTVDRDEIVTAARRLSEAAATPWHSVGTCAPGSPVVSAIQRLSEAWTRGHTVLVADAMTARDTLLSAMRAFDDADSATAERLRPVEHAATERA</sequence>
<dbReference type="RefSeq" id="WP_289454418.1">
    <property type="nucleotide sequence ID" value="NZ_JAUCGQ010000001.1"/>
</dbReference>
<proteinExistence type="predicted"/>
<name>A0ABT7SEN0_9CELL</name>
<comment type="caution">
    <text evidence="1">The sequence shown here is derived from an EMBL/GenBank/DDBJ whole genome shotgun (WGS) entry which is preliminary data.</text>
</comment>
<evidence type="ECO:0000313" key="2">
    <source>
        <dbReference type="Proteomes" id="UP001529338"/>
    </source>
</evidence>
<protein>
    <submittedName>
        <fullName evidence="1">Uncharacterized protein</fullName>
    </submittedName>
</protein>
<organism evidence="1 2">
    <name type="scientific">Cellulomonas alba</name>
    <dbReference type="NCBI Taxonomy" id="3053467"/>
    <lineage>
        <taxon>Bacteria</taxon>
        <taxon>Bacillati</taxon>
        <taxon>Actinomycetota</taxon>
        <taxon>Actinomycetes</taxon>
        <taxon>Micrococcales</taxon>
        <taxon>Cellulomonadaceae</taxon>
        <taxon>Cellulomonas</taxon>
    </lineage>
</organism>
<gene>
    <name evidence="1" type="ORF">QRT04_06875</name>
</gene>
<evidence type="ECO:0000313" key="1">
    <source>
        <dbReference type="EMBL" id="MDM7854648.1"/>
    </source>
</evidence>
<accession>A0ABT7SEN0</accession>
<keyword evidence="2" id="KW-1185">Reference proteome</keyword>
<dbReference type="EMBL" id="JAUCGQ010000001">
    <property type="protein sequence ID" value="MDM7854648.1"/>
    <property type="molecule type" value="Genomic_DNA"/>
</dbReference>